<evidence type="ECO:0000313" key="13">
    <source>
        <dbReference type="EMBL" id="SVB16982.1"/>
    </source>
</evidence>
<dbReference type="Gene3D" id="1.20.1730.10">
    <property type="entry name" value="Sodium/glucose cotransporter"/>
    <property type="match status" value="1"/>
</dbReference>
<feature type="transmembrane region" description="Helical" evidence="12">
    <location>
        <begin position="256"/>
        <end position="277"/>
    </location>
</feature>
<dbReference type="InterPro" id="IPR050277">
    <property type="entry name" value="Sodium:Solute_Symporter"/>
</dbReference>
<keyword evidence="6" id="KW-0769">Symport</keyword>
<evidence type="ECO:0000256" key="3">
    <source>
        <dbReference type="ARBA" id="ARBA00022448"/>
    </source>
</evidence>
<evidence type="ECO:0000256" key="4">
    <source>
        <dbReference type="ARBA" id="ARBA00022475"/>
    </source>
</evidence>
<dbReference type="GO" id="GO:0015293">
    <property type="term" value="F:symporter activity"/>
    <property type="evidence" value="ECO:0007669"/>
    <property type="project" value="UniProtKB-KW"/>
</dbReference>
<keyword evidence="7 12" id="KW-1133">Transmembrane helix</keyword>
<protein>
    <recommendedName>
        <fullName evidence="14">Sodium:solute symporter family protein</fullName>
    </recommendedName>
</protein>
<dbReference type="PROSITE" id="PS50283">
    <property type="entry name" value="NA_SOLUT_SYMP_3"/>
    <property type="match status" value="1"/>
</dbReference>
<dbReference type="InterPro" id="IPR038377">
    <property type="entry name" value="Na/Glc_symporter_sf"/>
</dbReference>
<dbReference type="GO" id="GO:0006814">
    <property type="term" value="P:sodium ion transport"/>
    <property type="evidence" value="ECO:0007669"/>
    <property type="project" value="UniProtKB-KW"/>
</dbReference>
<evidence type="ECO:0000256" key="6">
    <source>
        <dbReference type="ARBA" id="ARBA00022847"/>
    </source>
</evidence>
<feature type="transmembrane region" description="Helical" evidence="12">
    <location>
        <begin position="41"/>
        <end position="61"/>
    </location>
</feature>
<name>A0A382BU46_9ZZZZ</name>
<evidence type="ECO:0000256" key="5">
    <source>
        <dbReference type="ARBA" id="ARBA00022692"/>
    </source>
</evidence>
<feature type="transmembrane region" description="Helical" evidence="12">
    <location>
        <begin position="217"/>
        <end position="235"/>
    </location>
</feature>
<feature type="transmembrane region" description="Helical" evidence="12">
    <location>
        <begin position="176"/>
        <end position="197"/>
    </location>
</feature>
<feature type="transmembrane region" description="Helical" evidence="12">
    <location>
        <begin position="297"/>
        <end position="330"/>
    </location>
</feature>
<keyword evidence="3" id="KW-0813">Transport</keyword>
<evidence type="ECO:0000256" key="8">
    <source>
        <dbReference type="ARBA" id="ARBA00023053"/>
    </source>
</evidence>
<dbReference type="CDD" id="cd10322">
    <property type="entry name" value="SLC5sbd"/>
    <property type="match status" value="1"/>
</dbReference>
<dbReference type="GO" id="GO:0005886">
    <property type="term" value="C:plasma membrane"/>
    <property type="evidence" value="ECO:0007669"/>
    <property type="project" value="UniProtKB-SubCell"/>
</dbReference>
<evidence type="ECO:0000256" key="9">
    <source>
        <dbReference type="ARBA" id="ARBA00023065"/>
    </source>
</evidence>
<evidence type="ECO:0000256" key="10">
    <source>
        <dbReference type="ARBA" id="ARBA00023136"/>
    </source>
</evidence>
<evidence type="ECO:0000256" key="1">
    <source>
        <dbReference type="ARBA" id="ARBA00004651"/>
    </source>
</evidence>
<proteinExistence type="inferred from homology"/>
<comment type="similarity">
    <text evidence="2">Belongs to the sodium:solute symporter (SSF) (TC 2.A.21) family.</text>
</comment>
<dbReference type="PANTHER" id="PTHR48086">
    <property type="entry name" value="SODIUM/PROLINE SYMPORTER-RELATED"/>
    <property type="match status" value="1"/>
</dbReference>
<feature type="transmembrane region" description="Helical" evidence="12">
    <location>
        <begin position="410"/>
        <end position="430"/>
    </location>
</feature>
<evidence type="ECO:0000256" key="2">
    <source>
        <dbReference type="ARBA" id="ARBA00006434"/>
    </source>
</evidence>
<feature type="transmembrane region" description="Helical" evidence="12">
    <location>
        <begin position="6"/>
        <end position="21"/>
    </location>
</feature>
<keyword evidence="4" id="KW-1003">Cell membrane</keyword>
<keyword evidence="5 12" id="KW-0812">Transmembrane</keyword>
<evidence type="ECO:0008006" key="14">
    <source>
        <dbReference type="Google" id="ProtNLM"/>
    </source>
</evidence>
<keyword evidence="9" id="KW-0406">Ion transport</keyword>
<evidence type="ECO:0000256" key="12">
    <source>
        <dbReference type="SAM" id="Phobius"/>
    </source>
</evidence>
<feature type="transmembrane region" description="Helical" evidence="12">
    <location>
        <begin position="146"/>
        <end position="164"/>
    </location>
</feature>
<feature type="transmembrane region" description="Helical" evidence="12">
    <location>
        <begin position="73"/>
        <end position="92"/>
    </location>
</feature>
<reference evidence="13" key="1">
    <citation type="submission" date="2018-05" db="EMBL/GenBank/DDBJ databases">
        <authorList>
            <person name="Lanie J.A."/>
            <person name="Ng W.-L."/>
            <person name="Kazmierczak K.M."/>
            <person name="Andrzejewski T.M."/>
            <person name="Davidsen T.M."/>
            <person name="Wayne K.J."/>
            <person name="Tettelin H."/>
            <person name="Glass J.I."/>
            <person name="Rusch D."/>
            <person name="Podicherti R."/>
            <person name="Tsui H.-C.T."/>
            <person name="Winkler M.E."/>
        </authorList>
    </citation>
    <scope>NUCLEOTIDE SEQUENCE</scope>
</reference>
<feature type="transmembrane region" description="Helical" evidence="12">
    <location>
        <begin position="354"/>
        <end position="374"/>
    </location>
</feature>
<gene>
    <name evidence="13" type="ORF">METZ01_LOCUS169836</name>
</gene>
<keyword evidence="10 12" id="KW-0472">Membrane</keyword>
<sequence>MHFFDSIIIGIYVITLIYIGFNRTKKSRSSPEEYLLMGRRLSLPGFVASLVATWYGGILGLGENTYLYGIQTWFILAMPYYVFGLIFAFFLAKRISLQKFISIPDHFHNYYGNTAGILSALFILVIASPAPYILSLSILLQMFTDISFSWSLILSIVISLSYIWSGGLKSIIRTDIFQFILMYSGFIILLIFCWIEYGSPIQLIDKLPPIHLDPLGGMEPQYILVWFFIAMWTFVDPGFYQRCSAVQSPDTAKKGVLISILFWFIFDILTITTGLYAKAAMEVSSPLYTFPLLGNEILPPIFFGLFLVAILSTIMSTVDSLGFISAITFGRDIMWRIKTSSTINNEKTVQDSTYFVQQGLFVMGFLALLLAITIPSVVQLWYVTGSIIVPGLLIPFLVTFHNQSNLPKNIIQLMVHPVLVAIVWFIMGNITGGYPLGLEPFYPGLLTSLII</sequence>
<keyword evidence="8" id="KW-0915">Sodium</keyword>
<evidence type="ECO:0000256" key="7">
    <source>
        <dbReference type="ARBA" id="ARBA00022989"/>
    </source>
</evidence>
<dbReference type="AlphaFoldDB" id="A0A382BU46"/>
<dbReference type="PANTHER" id="PTHR48086:SF3">
    <property type="entry name" value="SODIUM_PROLINE SYMPORTER"/>
    <property type="match status" value="1"/>
</dbReference>
<feature type="transmembrane region" description="Helical" evidence="12">
    <location>
        <begin position="380"/>
        <end position="398"/>
    </location>
</feature>
<accession>A0A382BU46</accession>
<feature type="non-terminal residue" evidence="13">
    <location>
        <position position="451"/>
    </location>
</feature>
<keyword evidence="11" id="KW-0739">Sodium transport</keyword>
<comment type="subcellular location">
    <subcellularLocation>
        <location evidence="1">Cell membrane</location>
        <topology evidence="1">Multi-pass membrane protein</topology>
    </subcellularLocation>
</comment>
<organism evidence="13">
    <name type="scientific">marine metagenome</name>
    <dbReference type="NCBI Taxonomy" id="408172"/>
    <lineage>
        <taxon>unclassified sequences</taxon>
        <taxon>metagenomes</taxon>
        <taxon>ecological metagenomes</taxon>
    </lineage>
</organism>
<feature type="transmembrane region" description="Helical" evidence="12">
    <location>
        <begin position="113"/>
        <end position="134"/>
    </location>
</feature>
<evidence type="ECO:0000256" key="11">
    <source>
        <dbReference type="ARBA" id="ARBA00023201"/>
    </source>
</evidence>
<dbReference type="Pfam" id="PF00474">
    <property type="entry name" value="SSF"/>
    <property type="match status" value="1"/>
</dbReference>
<dbReference type="InterPro" id="IPR001734">
    <property type="entry name" value="Na/solute_symporter"/>
</dbReference>
<dbReference type="EMBL" id="UINC01031244">
    <property type="protein sequence ID" value="SVB16982.1"/>
    <property type="molecule type" value="Genomic_DNA"/>
</dbReference>